<evidence type="ECO:0000256" key="2">
    <source>
        <dbReference type="ARBA" id="ARBA00006732"/>
    </source>
</evidence>
<feature type="non-terminal residue" evidence="6">
    <location>
        <position position="1"/>
    </location>
</feature>
<dbReference type="InterPro" id="IPR045831">
    <property type="entry name" value="LIN9_C"/>
</dbReference>
<dbReference type="GO" id="GO:0051726">
    <property type="term" value="P:regulation of cell cycle"/>
    <property type="evidence" value="ECO:0007669"/>
    <property type="project" value="TreeGrafter"/>
</dbReference>
<organism evidence="6 7">
    <name type="scientific">Oxylabes madagascariensis</name>
    <name type="common">white-throated Oxylabes</name>
    <dbReference type="NCBI Taxonomy" id="98144"/>
    <lineage>
        <taxon>Eukaryota</taxon>
        <taxon>Metazoa</taxon>
        <taxon>Chordata</taxon>
        <taxon>Craniata</taxon>
        <taxon>Vertebrata</taxon>
        <taxon>Euteleostomi</taxon>
        <taxon>Archelosauria</taxon>
        <taxon>Archosauria</taxon>
        <taxon>Dinosauria</taxon>
        <taxon>Saurischia</taxon>
        <taxon>Theropoda</taxon>
        <taxon>Coelurosauria</taxon>
        <taxon>Aves</taxon>
        <taxon>Neognathae</taxon>
        <taxon>Neoaves</taxon>
        <taxon>Telluraves</taxon>
        <taxon>Australaves</taxon>
        <taxon>Passeriformes</taxon>
        <taxon>Sylvioidea</taxon>
        <taxon>Timaliidae</taxon>
        <taxon>Oxylabes</taxon>
    </lineage>
</organism>
<dbReference type="GO" id="GO:0003677">
    <property type="term" value="F:DNA binding"/>
    <property type="evidence" value="ECO:0007669"/>
    <property type="project" value="TreeGrafter"/>
</dbReference>
<protein>
    <submittedName>
        <fullName evidence="6">LIN9 protein</fullName>
    </submittedName>
</protein>
<dbReference type="GO" id="GO:0006351">
    <property type="term" value="P:DNA-templated transcription"/>
    <property type="evidence" value="ECO:0007669"/>
    <property type="project" value="InterPro"/>
</dbReference>
<name>A0A7L2R108_9PASS</name>
<dbReference type="GO" id="GO:0017053">
    <property type="term" value="C:transcription repressor complex"/>
    <property type="evidence" value="ECO:0007669"/>
    <property type="project" value="InterPro"/>
</dbReference>
<comment type="caution">
    <text evidence="6">The sequence shown here is derived from an EMBL/GenBank/DDBJ whole genome shotgun (WGS) entry which is preliminary data.</text>
</comment>
<dbReference type="OrthoDB" id="2339771at2759"/>
<dbReference type="Pfam" id="PF19438">
    <property type="entry name" value="LIN9_C"/>
    <property type="match status" value="1"/>
</dbReference>
<sequence length="524" mass="60030">RCTSFTTEGSLSSSWNEKYNSLQKTHIWKSKNAGSAMEMPFRNSKRSRLFSEEDDRQINTRSPKRNQKVAMVPQKFSTTMSTPEKKVSQKIGLRLRNLLKLPKAHKWCIYEWFYSNIDKPLFEGDNDFCICLKESFPTLKTRKLTRVEWGKIRRLMGKPRRCSSAFFEEERSALKQKRQKIRLLQQRKVADLSQFKDLPEEIPLPLVIGTKVTARLRGVHDGLFTGQIDAVDTLNATYRVTFDRAGLGTHTVPDYEVLDPKENSAMGSCRDFPKMFKKTWPFVICQSQERPAEDSDPLLGQSSWKNKISGTDSETLGGFPVEFLIQVTRLSKILMIKKEHIKQLREMNTEAEKLKSYSMPIGIEFQRRYATIVLDLEQLNKDLNKVLHKVQQYCYELAPDQGLQPADQPTDLRRRCEEEAQEVVRQANTLSTGQLCVESENLTDLISRLTAILLQIKCLAEGGDLNSFEFKSLTDSLNDIKNSIDSSNISCFQNNVEIHVAHIQSGLSQMGNLHAFAANNTNRD</sequence>
<dbReference type="Proteomes" id="UP000570288">
    <property type="component" value="Unassembled WGS sequence"/>
</dbReference>
<dbReference type="Pfam" id="PF06584">
    <property type="entry name" value="DIRP"/>
    <property type="match status" value="1"/>
</dbReference>
<evidence type="ECO:0000313" key="6">
    <source>
        <dbReference type="EMBL" id="NXS02911.1"/>
    </source>
</evidence>
<reference evidence="6 7" key="1">
    <citation type="submission" date="2019-09" db="EMBL/GenBank/DDBJ databases">
        <title>Bird 10,000 Genomes (B10K) Project - Family phase.</title>
        <authorList>
            <person name="Zhang G."/>
        </authorList>
    </citation>
    <scope>NUCLEOTIDE SEQUENCE [LARGE SCALE GENOMIC DNA]</scope>
    <source>
        <strain evidence="6">B10K-DU-002-81</strain>
    </source>
</reference>
<dbReference type="PANTHER" id="PTHR21689">
    <property type="entry name" value="LIN-9"/>
    <property type="match status" value="1"/>
</dbReference>
<proteinExistence type="inferred from homology"/>
<dbReference type="GO" id="GO:0006357">
    <property type="term" value="P:regulation of transcription by RNA polymerase II"/>
    <property type="evidence" value="ECO:0007669"/>
    <property type="project" value="TreeGrafter"/>
</dbReference>
<keyword evidence="7" id="KW-1185">Reference proteome</keyword>
<dbReference type="AlphaFoldDB" id="A0A7L2R108"/>
<comment type="subcellular location">
    <subcellularLocation>
        <location evidence="1">Nucleus</location>
    </subcellularLocation>
</comment>
<evidence type="ECO:0000256" key="1">
    <source>
        <dbReference type="ARBA" id="ARBA00004123"/>
    </source>
</evidence>
<dbReference type="SMART" id="SM01135">
    <property type="entry name" value="DIRP"/>
    <property type="match status" value="1"/>
</dbReference>
<evidence type="ECO:0000259" key="5">
    <source>
        <dbReference type="SMART" id="SM01135"/>
    </source>
</evidence>
<evidence type="ECO:0000256" key="3">
    <source>
        <dbReference type="ARBA" id="ARBA00023242"/>
    </source>
</evidence>
<accession>A0A7L2R108</accession>
<dbReference type="InterPro" id="IPR010561">
    <property type="entry name" value="LIN-9/ALY1"/>
</dbReference>
<feature type="region of interest" description="Disordered" evidence="4">
    <location>
        <begin position="47"/>
        <end position="68"/>
    </location>
</feature>
<gene>
    <name evidence="6" type="primary">Lin9</name>
    <name evidence="6" type="ORF">OXYMAD_R06878</name>
</gene>
<comment type="similarity">
    <text evidence="2">Belongs to the lin-9 family.</text>
</comment>
<dbReference type="PANTHER" id="PTHR21689:SF2">
    <property type="entry name" value="PROTEIN LIN-9 HOMOLOG"/>
    <property type="match status" value="1"/>
</dbReference>
<evidence type="ECO:0000313" key="7">
    <source>
        <dbReference type="Proteomes" id="UP000570288"/>
    </source>
</evidence>
<dbReference type="GO" id="GO:0005654">
    <property type="term" value="C:nucleoplasm"/>
    <property type="evidence" value="ECO:0007669"/>
    <property type="project" value="TreeGrafter"/>
</dbReference>
<feature type="domain" description="DIRP" evidence="5">
    <location>
        <begin position="113"/>
        <end position="218"/>
    </location>
</feature>
<dbReference type="EMBL" id="VYZR01122652">
    <property type="protein sequence ID" value="NXS02911.1"/>
    <property type="molecule type" value="Genomic_DNA"/>
</dbReference>
<dbReference type="InterPro" id="IPR033471">
    <property type="entry name" value="DIRP"/>
</dbReference>
<keyword evidence="3" id="KW-0539">Nucleus</keyword>
<feature type="non-terminal residue" evidence="6">
    <location>
        <position position="524"/>
    </location>
</feature>
<evidence type="ECO:0000256" key="4">
    <source>
        <dbReference type="SAM" id="MobiDB-lite"/>
    </source>
</evidence>